<accession>A0ABY5SUK2</accession>
<evidence type="ECO:0000313" key="10">
    <source>
        <dbReference type="EMBL" id="UVI36766.1"/>
    </source>
</evidence>
<feature type="transmembrane region" description="Helical" evidence="9">
    <location>
        <begin position="460"/>
        <end position="486"/>
    </location>
</feature>
<dbReference type="EMBL" id="CP093443">
    <property type="protein sequence ID" value="UVI36766.1"/>
    <property type="molecule type" value="Genomic_DNA"/>
</dbReference>
<feature type="compositionally biased region" description="Basic and acidic residues" evidence="8">
    <location>
        <begin position="42"/>
        <end position="85"/>
    </location>
</feature>
<name>A0ABY5SUK2_9MICO</name>
<sequence>MTDARKKRTDTESVTNTDSAHSTPEGEHSRQQGNRAGHPRSAPREKIKADAKRVSAEAGRVSRETGRQLGKFDYRRPDDRERTAEAAEQNNTHYPHDTHPILVPGIAIDEQRRRYSLDRIIFAIAGSLTVAFVIWGISSPSSVATVAQAAYDWATLNVGWLFNLVAIIILVSLLILAFSPYGKIPLGKDGEKSEFSTFSWVAMLFAAGIGIGVLFFGPSEPLTYFISPPPLTNDPETTEALHGAMAQTYFHWGFHAWAMYALVGGAIAYAAYRRGRSLLLSSIFVTLFGKRQTEGFAGKLVDIFAIVATLFGTAAALGIAAMQIGTGVSIVSGAGPMTNNMLVIIILVLTLGFIISAVSGVSRGIRYLSSINIVLTVGIVALVLFLGPTLYLLNLLPSAFMEYLGSMFDMMGRSLSWGAETQEFQSIWTVYYWAWWISWSPFVGTFIARISRGRSIRQFILGTIFIPSTLLFVAYGIMGGTSIWMYRSGASGFSDSMEAPEVFFTLIDNLPFVEWLPFVVILVLAIFFITSADSASVVMGMLTSRGDQEPKKWVVVFWGLVMSGIAVVMLLLGDASALEGLQQLVIVTAVPFAIVMLFIIVAWFKELRTDPRALRRQYALNAVDNAVVAGADAYGDDFALQVVPTEPGDGANGGIDSEHEDYTGWYQRTDENGDPVGFDYETGEWADGWTPEPESSDSAEADAGDADADSSAAGDSTAADDSGTTSADDSTSVSGTASADDSDSTTDSRG</sequence>
<dbReference type="InterPro" id="IPR000060">
    <property type="entry name" value="BCCT_transptr"/>
</dbReference>
<feature type="transmembrane region" description="Helical" evidence="9">
    <location>
        <begin position="373"/>
        <end position="393"/>
    </location>
</feature>
<feature type="compositionally biased region" description="Polar residues" evidence="8">
    <location>
        <begin position="12"/>
        <end position="22"/>
    </location>
</feature>
<protein>
    <submittedName>
        <fullName evidence="10">BCCT family transporter</fullName>
    </submittedName>
</protein>
<feature type="region of interest" description="Disordered" evidence="8">
    <location>
        <begin position="1"/>
        <end position="98"/>
    </location>
</feature>
<keyword evidence="11" id="KW-1185">Reference proteome</keyword>
<feature type="transmembrane region" description="Helical" evidence="9">
    <location>
        <begin position="300"/>
        <end position="321"/>
    </location>
</feature>
<dbReference type="PANTHER" id="PTHR30047:SF7">
    <property type="entry name" value="HIGH-AFFINITY CHOLINE TRANSPORT PROTEIN"/>
    <property type="match status" value="1"/>
</dbReference>
<evidence type="ECO:0000256" key="2">
    <source>
        <dbReference type="ARBA" id="ARBA00005658"/>
    </source>
</evidence>
<comment type="similarity">
    <text evidence="2">Belongs to the BCCT transporter (TC 2.A.15) family.</text>
</comment>
<evidence type="ECO:0000313" key="11">
    <source>
        <dbReference type="Proteomes" id="UP001064879"/>
    </source>
</evidence>
<keyword evidence="4" id="KW-1003">Cell membrane</keyword>
<feature type="transmembrane region" description="Helical" evidence="9">
    <location>
        <begin position="584"/>
        <end position="604"/>
    </location>
</feature>
<evidence type="ECO:0000256" key="8">
    <source>
        <dbReference type="SAM" id="MobiDB-lite"/>
    </source>
</evidence>
<feature type="transmembrane region" description="Helical" evidence="9">
    <location>
        <begin position="158"/>
        <end position="178"/>
    </location>
</feature>
<dbReference type="Proteomes" id="UP001064879">
    <property type="component" value="Chromosome"/>
</dbReference>
<dbReference type="NCBIfam" id="TIGR00842">
    <property type="entry name" value="bcct"/>
    <property type="match status" value="1"/>
</dbReference>
<feature type="transmembrane region" description="Helical" evidence="9">
    <location>
        <begin position="553"/>
        <end position="572"/>
    </location>
</feature>
<evidence type="ECO:0000256" key="3">
    <source>
        <dbReference type="ARBA" id="ARBA00022448"/>
    </source>
</evidence>
<dbReference type="Pfam" id="PF02028">
    <property type="entry name" value="BCCT"/>
    <property type="match status" value="1"/>
</dbReference>
<comment type="subcellular location">
    <subcellularLocation>
        <location evidence="1">Cell membrane</location>
        <topology evidence="1">Multi-pass membrane protein</topology>
    </subcellularLocation>
</comment>
<keyword evidence="3" id="KW-0813">Transport</keyword>
<dbReference type="RefSeq" id="WP_265419335.1">
    <property type="nucleotide sequence ID" value="NZ_CP093443.1"/>
</dbReference>
<feature type="transmembrane region" description="Helical" evidence="9">
    <location>
        <begin position="198"/>
        <end position="217"/>
    </location>
</feature>
<feature type="transmembrane region" description="Helical" evidence="9">
    <location>
        <begin position="120"/>
        <end position="138"/>
    </location>
</feature>
<gene>
    <name evidence="10" type="ORF">L1F31_03620</name>
</gene>
<feature type="transmembrane region" description="Helical" evidence="9">
    <location>
        <begin position="515"/>
        <end position="541"/>
    </location>
</feature>
<feature type="region of interest" description="Disordered" evidence="8">
    <location>
        <begin position="665"/>
        <end position="750"/>
    </location>
</feature>
<evidence type="ECO:0000256" key="5">
    <source>
        <dbReference type="ARBA" id="ARBA00022692"/>
    </source>
</evidence>
<reference evidence="10" key="1">
    <citation type="submission" date="2022-03" db="EMBL/GenBank/DDBJ databases">
        <title>Brevibacterium spongiae sp. nov., isolated from marine sponge.</title>
        <authorList>
            <person name="Li Z."/>
            <person name="Zhang M."/>
        </authorList>
    </citation>
    <scope>NUCLEOTIDE SEQUENCE</scope>
    <source>
        <strain evidence="10">WHS-Z9</strain>
    </source>
</reference>
<feature type="compositionally biased region" description="Low complexity" evidence="8">
    <location>
        <begin position="709"/>
        <end position="750"/>
    </location>
</feature>
<evidence type="ECO:0000256" key="6">
    <source>
        <dbReference type="ARBA" id="ARBA00022989"/>
    </source>
</evidence>
<keyword evidence="7 9" id="KW-0472">Membrane</keyword>
<evidence type="ECO:0000256" key="4">
    <source>
        <dbReference type="ARBA" id="ARBA00022475"/>
    </source>
</evidence>
<dbReference type="PANTHER" id="PTHR30047">
    <property type="entry name" value="HIGH-AFFINITY CHOLINE TRANSPORT PROTEIN-RELATED"/>
    <property type="match status" value="1"/>
</dbReference>
<proteinExistence type="inferred from homology"/>
<keyword evidence="5 9" id="KW-0812">Transmembrane</keyword>
<feature type="transmembrane region" description="Helical" evidence="9">
    <location>
        <begin position="341"/>
        <end position="361"/>
    </location>
</feature>
<evidence type="ECO:0000256" key="7">
    <source>
        <dbReference type="ARBA" id="ARBA00023136"/>
    </source>
</evidence>
<keyword evidence="6 9" id="KW-1133">Transmembrane helix</keyword>
<organism evidence="10 11">
    <name type="scientific">Brevibacterium spongiae</name>
    <dbReference type="NCBI Taxonomy" id="2909672"/>
    <lineage>
        <taxon>Bacteria</taxon>
        <taxon>Bacillati</taxon>
        <taxon>Actinomycetota</taxon>
        <taxon>Actinomycetes</taxon>
        <taxon>Micrococcales</taxon>
        <taxon>Brevibacteriaceae</taxon>
        <taxon>Brevibacterium</taxon>
    </lineage>
</organism>
<feature type="transmembrane region" description="Helical" evidence="9">
    <location>
        <begin position="430"/>
        <end position="448"/>
    </location>
</feature>
<evidence type="ECO:0000256" key="1">
    <source>
        <dbReference type="ARBA" id="ARBA00004651"/>
    </source>
</evidence>
<feature type="transmembrane region" description="Helical" evidence="9">
    <location>
        <begin position="254"/>
        <end position="272"/>
    </location>
</feature>
<evidence type="ECO:0000256" key="9">
    <source>
        <dbReference type="SAM" id="Phobius"/>
    </source>
</evidence>
<feature type="compositionally biased region" description="Acidic residues" evidence="8">
    <location>
        <begin position="694"/>
        <end position="708"/>
    </location>
</feature>